<accession>A0A197JHQ5</accession>
<dbReference type="EMBL" id="KV442092">
    <property type="protein sequence ID" value="OAQ24523.1"/>
    <property type="molecule type" value="Genomic_DNA"/>
</dbReference>
<evidence type="ECO:0000256" key="1">
    <source>
        <dbReference type="ARBA" id="ARBA00004370"/>
    </source>
</evidence>
<sequence>MKPMFSAGNATCCTILSVFGVIFLGTMSFLFSIPAESLTHTTEDPDNPAEVAKACLTATFFYAFMILFCGCQTWLNKREERAEIQLQ</sequence>
<keyword evidence="3 5" id="KW-1133">Transmembrane helix</keyword>
<keyword evidence="7" id="KW-1185">Reference proteome</keyword>
<dbReference type="STRING" id="1314771.A0A197JHQ5"/>
<evidence type="ECO:0000256" key="5">
    <source>
        <dbReference type="SAM" id="Phobius"/>
    </source>
</evidence>
<evidence type="ECO:0000313" key="6">
    <source>
        <dbReference type="EMBL" id="OAQ24523.1"/>
    </source>
</evidence>
<dbReference type="AlphaFoldDB" id="A0A197JHQ5"/>
<dbReference type="Pfam" id="PF23489">
    <property type="entry name" value="V-ATPase_su_f"/>
    <property type="match status" value="1"/>
</dbReference>
<dbReference type="Proteomes" id="UP000078512">
    <property type="component" value="Unassembled WGS sequence"/>
</dbReference>
<keyword evidence="4 5" id="KW-0472">Membrane</keyword>
<name>A0A197JHQ5_9FUNG</name>
<evidence type="ECO:0000313" key="7">
    <source>
        <dbReference type="Proteomes" id="UP000078512"/>
    </source>
</evidence>
<dbReference type="InterPro" id="IPR056552">
    <property type="entry name" value="Ribonucl_Kappa"/>
</dbReference>
<proteinExistence type="predicted"/>
<dbReference type="OrthoDB" id="67317at2759"/>
<feature type="transmembrane region" description="Helical" evidence="5">
    <location>
        <begin position="12"/>
        <end position="31"/>
    </location>
</feature>
<keyword evidence="2 5" id="KW-0812">Transmembrane</keyword>
<gene>
    <name evidence="6" type="ORF">K457DRAFT_141817</name>
</gene>
<dbReference type="GO" id="GO:0016020">
    <property type="term" value="C:membrane"/>
    <property type="evidence" value="ECO:0007669"/>
    <property type="project" value="UniProtKB-SubCell"/>
</dbReference>
<protein>
    <submittedName>
        <fullName evidence="6">Uncharacterized protein</fullName>
    </submittedName>
</protein>
<evidence type="ECO:0000256" key="3">
    <source>
        <dbReference type="ARBA" id="ARBA00022989"/>
    </source>
</evidence>
<organism evidence="6 7">
    <name type="scientific">Linnemannia elongata AG-77</name>
    <dbReference type="NCBI Taxonomy" id="1314771"/>
    <lineage>
        <taxon>Eukaryota</taxon>
        <taxon>Fungi</taxon>
        <taxon>Fungi incertae sedis</taxon>
        <taxon>Mucoromycota</taxon>
        <taxon>Mortierellomycotina</taxon>
        <taxon>Mortierellomycetes</taxon>
        <taxon>Mortierellales</taxon>
        <taxon>Mortierellaceae</taxon>
        <taxon>Linnemannia</taxon>
    </lineage>
</organism>
<feature type="transmembrane region" description="Helical" evidence="5">
    <location>
        <begin position="51"/>
        <end position="75"/>
    </location>
</feature>
<comment type="subcellular location">
    <subcellularLocation>
        <location evidence="1">Membrane</location>
    </subcellularLocation>
</comment>
<evidence type="ECO:0000256" key="4">
    <source>
        <dbReference type="ARBA" id="ARBA00023136"/>
    </source>
</evidence>
<evidence type="ECO:0000256" key="2">
    <source>
        <dbReference type="ARBA" id="ARBA00022692"/>
    </source>
</evidence>
<reference evidence="6 7" key="1">
    <citation type="submission" date="2016-05" db="EMBL/GenBank/DDBJ databases">
        <title>Genome sequencing reveals origins of a unique bacterial endosymbiosis in the earliest lineages of terrestrial Fungi.</title>
        <authorList>
            <consortium name="DOE Joint Genome Institute"/>
            <person name="Uehling J."/>
            <person name="Gryganskyi A."/>
            <person name="Hameed K."/>
            <person name="Tschaplinski T."/>
            <person name="Misztal P."/>
            <person name="Wu S."/>
            <person name="Desiro A."/>
            <person name="Vande Pol N."/>
            <person name="Du Z.-Y."/>
            <person name="Zienkiewicz A."/>
            <person name="Zienkiewicz K."/>
            <person name="Morin E."/>
            <person name="Tisserant E."/>
            <person name="Splivallo R."/>
            <person name="Hainaut M."/>
            <person name="Henrissat B."/>
            <person name="Ohm R."/>
            <person name="Kuo A."/>
            <person name="Yan J."/>
            <person name="Lipzen A."/>
            <person name="Nolan M."/>
            <person name="Labutti K."/>
            <person name="Barry K."/>
            <person name="Goldstein A."/>
            <person name="Labbe J."/>
            <person name="Schadt C."/>
            <person name="Tuskan G."/>
            <person name="Grigoriev I."/>
            <person name="Martin F."/>
            <person name="Vilgalys R."/>
            <person name="Bonito G."/>
        </authorList>
    </citation>
    <scope>NUCLEOTIDE SEQUENCE [LARGE SCALE GENOMIC DNA]</scope>
    <source>
        <strain evidence="6 7">AG-77</strain>
    </source>
</reference>